<reference evidence="2" key="2">
    <citation type="submission" date="2013-04" db="UniProtKB">
        <authorList>
            <consortium name="EnsemblPlants"/>
        </authorList>
    </citation>
    <scope>IDENTIFICATION</scope>
</reference>
<dbReference type="PANTHER" id="PTHR35297">
    <property type="entry name" value="PROTEIN, PUTATIVE-RELATED"/>
    <property type="match status" value="1"/>
</dbReference>
<dbReference type="EnsemblPlants" id="OB10G26650.1">
    <property type="protein sequence ID" value="OB10G26650.1"/>
    <property type="gene ID" value="OB10G26650"/>
</dbReference>
<dbReference type="AlphaFoldDB" id="J3N567"/>
<dbReference type="PANTHER" id="PTHR35297:SF2">
    <property type="entry name" value="PROTEIN, PUTATIVE-RELATED"/>
    <property type="match status" value="1"/>
</dbReference>
<name>J3N567_ORYBR</name>
<feature type="region of interest" description="Disordered" evidence="1">
    <location>
        <begin position="1"/>
        <end position="28"/>
    </location>
</feature>
<dbReference type="HOGENOM" id="CLU_1311833_0_0_1"/>
<reference evidence="2" key="1">
    <citation type="journal article" date="2013" name="Nat. Commun.">
        <title>Whole-genome sequencing of Oryza brachyantha reveals mechanisms underlying Oryza genome evolution.</title>
        <authorList>
            <person name="Chen J."/>
            <person name="Huang Q."/>
            <person name="Gao D."/>
            <person name="Wang J."/>
            <person name="Lang Y."/>
            <person name="Liu T."/>
            <person name="Li B."/>
            <person name="Bai Z."/>
            <person name="Luis Goicoechea J."/>
            <person name="Liang C."/>
            <person name="Chen C."/>
            <person name="Zhang W."/>
            <person name="Sun S."/>
            <person name="Liao Y."/>
            <person name="Zhang X."/>
            <person name="Yang L."/>
            <person name="Song C."/>
            <person name="Wang M."/>
            <person name="Shi J."/>
            <person name="Liu G."/>
            <person name="Liu J."/>
            <person name="Zhou H."/>
            <person name="Zhou W."/>
            <person name="Yu Q."/>
            <person name="An N."/>
            <person name="Chen Y."/>
            <person name="Cai Q."/>
            <person name="Wang B."/>
            <person name="Liu B."/>
            <person name="Min J."/>
            <person name="Huang Y."/>
            <person name="Wu H."/>
            <person name="Li Z."/>
            <person name="Zhang Y."/>
            <person name="Yin Y."/>
            <person name="Song W."/>
            <person name="Jiang J."/>
            <person name="Jackson S.A."/>
            <person name="Wing R.A."/>
            <person name="Wang J."/>
            <person name="Chen M."/>
        </authorList>
    </citation>
    <scope>NUCLEOTIDE SEQUENCE [LARGE SCALE GENOMIC DNA]</scope>
    <source>
        <strain evidence="2">cv. IRGC 101232</strain>
    </source>
</reference>
<dbReference type="eggNOG" id="ENOG502R73Y">
    <property type="taxonomic scope" value="Eukaryota"/>
</dbReference>
<keyword evidence="3" id="KW-1185">Reference proteome</keyword>
<dbReference type="Gramene" id="OB10G26650.1">
    <property type="protein sequence ID" value="OB10G26650.1"/>
    <property type="gene ID" value="OB10G26650"/>
</dbReference>
<evidence type="ECO:0000256" key="1">
    <source>
        <dbReference type="SAM" id="MobiDB-lite"/>
    </source>
</evidence>
<accession>J3N567</accession>
<proteinExistence type="predicted"/>
<dbReference type="Proteomes" id="UP000006038">
    <property type="component" value="Chromosome 10"/>
</dbReference>
<protein>
    <submittedName>
        <fullName evidence="2">Uncharacterized protein</fullName>
    </submittedName>
</protein>
<evidence type="ECO:0000313" key="3">
    <source>
        <dbReference type="Proteomes" id="UP000006038"/>
    </source>
</evidence>
<sequence>MQRLSVGSPGGRPRLLDGAAEADEKAGKKARAAPDKSIHLIPVLTLLCFLVLFLLSHDPSVSSSLATDAPACLAGHCFSSHQAVLCYCSGGSDGVCGAQRRRPPAAKAGGKAGPRAEAGDGAAVTAANAGGCDVTAGSRWKKVVPTVGASHRLFLIFLLPSRCLFLGIIRPSSMDASPTAPSSRLVCSSWYGATGSRILTKCSIFFLPWP</sequence>
<organism evidence="2">
    <name type="scientific">Oryza brachyantha</name>
    <name type="common">malo sina</name>
    <dbReference type="NCBI Taxonomy" id="4533"/>
    <lineage>
        <taxon>Eukaryota</taxon>
        <taxon>Viridiplantae</taxon>
        <taxon>Streptophyta</taxon>
        <taxon>Embryophyta</taxon>
        <taxon>Tracheophyta</taxon>
        <taxon>Spermatophyta</taxon>
        <taxon>Magnoliopsida</taxon>
        <taxon>Liliopsida</taxon>
        <taxon>Poales</taxon>
        <taxon>Poaceae</taxon>
        <taxon>BOP clade</taxon>
        <taxon>Oryzoideae</taxon>
        <taxon>Oryzeae</taxon>
        <taxon>Oryzinae</taxon>
        <taxon>Oryza</taxon>
    </lineage>
</organism>
<evidence type="ECO:0000313" key="2">
    <source>
        <dbReference type="EnsemblPlants" id="OB10G26650.1"/>
    </source>
</evidence>